<keyword evidence="5" id="KW-1185">Reference proteome</keyword>
<proteinExistence type="predicted"/>
<reference evidence="5" key="1">
    <citation type="submission" date="2016-10" db="EMBL/GenBank/DDBJ databases">
        <authorList>
            <person name="Varghese N."/>
            <person name="Submissions S."/>
        </authorList>
    </citation>
    <scope>NUCLEOTIDE SEQUENCE [LARGE SCALE GENOMIC DNA]</scope>
    <source>
        <strain evidence="5">DSM 18579</strain>
    </source>
</reference>
<feature type="domain" description="Methyltransferase" evidence="3">
    <location>
        <begin position="40"/>
        <end position="128"/>
    </location>
</feature>
<gene>
    <name evidence="4" type="ORF">SAMN02583745_01996</name>
</gene>
<keyword evidence="1 4" id="KW-0489">Methyltransferase</keyword>
<keyword evidence="2 4" id="KW-0808">Transferase</keyword>
<dbReference type="InterPro" id="IPR041698">
    <property type="entry name" value="Methyltransf_25"/>
</dbReference>
<evidence type="ECO:0000256" key="2">
    <source>
        <dbReference type="ARBA" id="ARBA00022679"/>
    </source>
</evidence>
<evidence type="ECO:0000313" key="4">
    <source>
        <dbReference type="EMBL" id="SET31863.1"/>
    </source>
</evidence>
<dbReference type="EMBL" id="FOHV01000016">
    <property type="protein sequence ID" value="SET31863.1"/>
    <property type="molecule type" value="Genomic_DNA"/>
</dbReference>
<protein>
    <submittedName>
        <fullName evidence="4">Methyltransferase domain-containing protein</fullName>
    </submittedName>
</protein>
<dbReference type="CDD" id="cd02440">
    <property type="entry name" value="AdoMet_MTases"/>
    <property type="match status" value="1"/>
</dbReference>
<dbReference type="Pfam" id="PF13649">
    <property type="entry name" value="Methyltransf_25"/>
    <property type="match status" value="1"/>
</dbReference>
<evidence type="ECO:0000256" key="1">
    <source>
        <dbReference type="ARBA" id="ARBA00022603"/>
    </source>
</evidence>
<evidence type="ECO:0000259" key="3">
    <source>
        <dbReference type="Pfam" id="PF13649"/>
    </source>
</evidence>
<dbReference type="AlphaFoldDB" id="A0A1I0DHE4"/>
<dbReference type="SUPFAM" id="SSF53335">
    <property type="entry name" value="S-adenosyl-L-methionine-dependent methyltransferases"/>
    <property type="match status" value="1"/>
</dbReference>
<dbReference type="GO" id="GO:0008168">
    <property type="term" value="F:methyltransferase activity"/>
    <property type="evidence" value="ECO:0007669"/>
    <property type="project" value="UniProtKB-KW"/>
</dbReference>
<evidence type="ECO:0000313" key="5">
    <source>
        <dbReference type="Proteomes" id="UP000242642"/>
    </source>
</evidence>
<dbReference type="GO" id="GO:0032259">
    <property type="term" value="P:methylation"/>
    <property type="evidence" value="ECO:0007669"/>
    <property type="project" value="UniProtKB-KW"/>
</dbReference>
<dbReference type="InterPro" id="IPR029063">
    <property type="entry name" value="SAM-dependent_MTases_sf"/>
</dbReference>
<dbReference type="PANTHER" id="PTHR43861">
    <property type="entry name" value="TRANS-ACONITATE 2-METHYLTRANSFERASE-RELATED"/>
    <property type="match status" value="1"/>
</dbReference>
<sequence>MNTNEYYEKHASIFTNATFNVDVSDLRSEFLTYILPKGHILDAGCGSGRDALAFIQNGFMVTAFDASPSIASIASENIGQKVLCHTFENMDYDIKFDGIWACASLLHVPRIKLNEIFIKLADALKDTGILYLSFKYGTSERFDNHGRYFNDLNENALEVFVSKSERLEIIKTWITSDKRADRANELWLNALICKKF</sequence>
<dbReference type="STRING" id="1123402.SAMN02583745_01996"/>
<dbReference type="RefSeq" id="WP_218139515.1">
    <property type="nucleotide sequence ID" value="NZ_FOHV01000016.1"/>
</dbReference>
<dbReference type="Gene3D" id="3.40.50.150">
    <property type="entry name" value="Vaccinia Virus protein VP39"/>
    <property type="match status" value="1"/>
</dbReference>
<dbReference type="Proteomes" id="UP000242642">
    <property type="component" value="Unassembled WGS sequence"/>
</dbReference>
<name>A0A1I0DHE4_9GAMM</name>
<dbReference type="PANTHER" id="PTHR43861:SF1">
    <property type="entry name" value="TRANS-ACONITATE 2-METHYLTRANSFERASE"/>
    <property type="match status" value="1"/>
</dbReference>
<accession>A0A1I0DHE4</accession>
<organism evidence="4 5">
    <name type="scientific">Thorsellia anophelis DSM 18579</name>
    <dbReference type="NCBI Taxonomy" id="1123402"/>
    <lineage>
        <taxon>Bacteria</taxon>
        <taxon>Pseudomonadati</taxon>
        <taxon>Pseudomonadota</taxon>
        <taxon>Gammaproteobacteria</taxon>
        <taxon>Enterobacterales</taxon>
        <taxon>Thorselliaceae</taxon>
        <taxon>Thorsellia</taxon>
    </lineage>
</organism>